<comment type="similarity">
    <text evidence="2">Belongs to the POMP/UMP1 family.</text>
</comment>
<feature type="compositionally biased region" description="Polar residues" evidence="3">
    <location>
        <begin position="38"/>
        <end position="61"/>
    </location>
</feature>
<dbReference type="EMBL" id="CAJPDS010000014">
    <property type="protein sequence ID" value="CAF9914537.1"/>
    <property type="molecule type" value="Genomic_DNA"/>
</dbReference>
<feature type="region of interest" description="Disordered" evidence="3">
    <location>
        <begin position="1"/>
        <end position="61"/>
    </location>
</feature>
<dbReference type="GO" id="GO:0005634">
    <property type="term" value="C:nucleus"/>
    <property type="evidence" value="ECO:0007669"/>
    <property type="project" value="TreeGrafter"/>
</dbReference>
<dbReference type="PANTHER" id="PTHR12828">
    <property type="entry name" value="PROTEASOME MATURATION PROTEIN UMP1"/>
    <property type="match status" value="1"/>
</dbReference>
<keyword evidence="1" id="KW-0143">Chaperone</keyword>
<organism evidence="4 5">
    <name type="scientific">Heterodermia speciosa</name>
    <dbReference type="NCBI Taxonomy" id="116794"/>
    <lineage>
        <taxon>Eukaryota</taxon>
        <taxon>Fungi</taxon>
        <taxon>Dikarya</taxon>
        <taxon>Ascomycota</taxon>
        <taxon>Pezizomycotina</taxon>
        <taxon>Lecanoromycetes</taxon>
        <taxon>OSLEUM clade</taxon>
        <taxon>Lecanoromycetidae</taxon>
        <taxon>Caliciales</taxon>
        <taxon>Physciaceae</taxon>
        <taxon>Heterodermia</taxon>
    </lineage>
</organism>
<keyword evidence="5" id="KW-1185">Reference proteome</keyword>
<evidence type="ECO:0000256" key="3">
    <source>
        <dbReference type="SAM" id="MobiDB-lite"/>
    </source>
</evidence>
<evidence type="ECO:0000313" key="5">
    <source>
        <dbReference type="Proteomes" id="UP000664521"/>
    </source>
</evidence>
<dbReference type="Pfam" id="PF05348">
    <property type="entry name" value="UMP1"/>
    <property type="match status" value="1"/>
</dbReference>
<dbReference type="AlphaFoldDB" id="A0A8H3F215"/>
<dbReference type="InterPro" id="IPR008012">
    <property type="entry name" value="Ump1"/>
</dbReference>
<dbReference type="GO" id="GO:0043248">
    <property type="term" value="P:proteasome assembly"/>
    <property type="evidence" value="ECO:0007669"/>
    <property type="project" value="InterPro"/>
</dbReference>
<evidence type="ECO:0000313" key="4">
    <source>
        <dbReference type="EMBL" id="CAF9914537.1"/>
    </source>
</evidence>
<name>A0A8H3F215_9LECA</name>
<accession>A0A8H3F215</accession>
<sequence length="160" mass="17444">MSLRIAPLPAHPSSTTNLTTQSTSSTTAPSAPGLPDTLRSSLTPTPQDANSKTPIAPSSSHPLEARLVAWKTTQHDLKMQGLRRTYGIAEPVRREMELKDVRTGDAIGASFLRQKGMSLGEEILVGRENEIGGWEGVFEGGDFREGDFHSELESRAKMNW</sequence>
<feature type="compositionally biased region" description="Low complexity" evidence="3">
    <location>
        <begin position="13"/>
        <end position="27"/>
    </location>
</feature>
<protein>
    <recommendedName>
        <fullName evidence="6">Proteasome maturation factor UMP1</fullName>
    </recommendedName>
</protein>
<dbReference type="GO" id="GO:0005737">
    <property type="term" value="C:cytoplasm"/>
    <property type="evidence" value="ECO:0007669"/>
    <property type="project" value="TreeGrafter"/>
</dbReference>
<comment type="caution">
    <text evidence="4">The sequence shown here is derived from an EMBL/GenBank/DDBJ whole genome shotgun (WGS) entry which is preliminary data.</text>
</comment>
<reference evidence="4" key="1">
    <citation type="submission" date="2021-03" db="EMBL/GenBank/DDBJ databases">
        <authorList>
            <person name="Tagirdzhanova G."/>
        </authorList>
    </citation>
    <scope>NUCLEOTIDE SEQUENCE</scope>
</reference>
<evidence type="ECO:0000256" key="1">
    <source>
        <dbReference type="ARBA" id="ARBA00023186"/>
    </source>
</evidence>
<gene>
    <name evidence="4" type="ORF">HETSPECPRED_002005</name>
</gene>
<evidence type="ECO:0000256" key="2">
    <source>
        <dbReference type="ARBA" id="ARBA00043974"/>
    </source>
</evidence>
<dbReference type="PANTHER" id="PTHR12828:SF3">
    <property type="entry name" value="PROTEASOME MATURATION PROTEIN"/>
    <property type="match status" value="1"/>
</dbReference>
<proteinExistence type="inferred from homology"/>
<evidence type="ECO:0008006" key="6">
    <source>
        <dbReference type="Google" id="ProtNLM"/>
    </source>
</evidence>
<dbReference type="Proteomes" id="UP000664521">
    <property type="component" value="Unassembled WGS sequence"/>
</dbReference>
<dbReference type="OrthoDB" id="15001at2759"/>